<evidence type="ECO:0000256" key="10">
    <source>
        <dbReference type="RuleBase" id="RU351113"/>
    </source>
</evidence>
<proteinExistence type="inferred from homology"/>
<feature type="transmembrane region" description="Helical" evidence="10">
    <location>
        <begin position="41"/>
        <end position="63"/>
    </location>
</feature>
<comment type="caution">
    <text evidence="10">Lacks conserved residue(s) required for the propagation of feature annotation.</text>
</comment>
<evidence type="ECO:0000256" key="8">
    <source>
        <dbReference type="ARBA" id="ARBA00023170"/>
    </source>
</evidence>
<keyword evidence="9 10" id="KW-0807">Transducer</keyword>
<gene>
    <name evidence="12" type="primary">LOC105265435</name>
</gene>
<comment type="similarity">
    <text evidence="10">Belongs to the insect chemoreceptor superfamily. Heteromeric odorant receptor channel (TC 1.A.69) family.</text>
</comment>
<evidence type="ECO:0000256" key="2">
    <source>
        <dbReference type="ARBA" id="ARBA00022475"/>
    </source>
</evidence>
<dbReference type="PANTHER" id="PTHR21137">
    <property type="entry name" value="ODORANT RECEPTOR"/>
    <property type="match status" value="1"/>
</dbReference>
<dbReference type="GeneID" id="105265435"/>
<accession>A0A9R1T1U0</accession>
<keyword evidence="5 10" id="KW-0552">Olfaction</keyword>
<feature type="transmembrane region" description="Helical" evidence="10">
    <location>
        <begin position="129"/>
        <end position="148"/>
    </location>
</feature>
<dbReference type="PANTHER" id="PTHR21137:SF35">
    <property type="entry name" value="ODORANT RECEPTOR 19A-RELATED"/>
    <property type="match status" value="1"/>
</dbReference>
<organism evidence="11 12">
    <name type="scientific">Fopius arisanus</name>
    <dbReference type="NCBI Taxonomy" id="64838"/>
    <lineage>
        <taxon>Eukaryota</taxon>
        <taxon>Metazoa</taxon>
        <taxon>Ecdysozoa</taxon>
        <taxon>Arthropoda</taxon>
        <taxon>Hexapoda</taxon>
        <taxon>Insecta</taxon>
        <taxon>Pterygota</taxon>
        <taxon>Neoptera</taxon>
        <taxon>Endopterygota</taxon>
        <taxon>Hymenoptera</taxon>
        <taxon>Apocrita</taxon>
        <taxon>Ichneumonoidea</taxon>
        <taxon>Braconidae</taxon>
        <taxon>Opiinae</taxon>
        <taxon>Fopius</taxon>
    </lineage>
</organism>
<keyword evidence="6 10" id="KW-1133">Transmembrane helix</keyword>
<dbReference type="GO" id="GO:0005886">
    <property type="term" value="C:plasma membrane"/>
    <property type="evidence" value="ECO:0007669"/>
    <property type="project" value="UniProtKB-SubCell"/>
</dbReference>
<feature type="transmembrane region" description="Helical" evidence="10">
    <location>
        <begin position="194"/>
        <end position="216"/>
    </location>
</feature>
<evidence type="ECO:0000256" key="1">
    <source>
        <dbReference type="ARBA" id="ARBA00004651"/>
    </source>
</evidence>
<dbReference type="KEGG" id="fas:105265435"/>
<keyword evidence="7 10" id="KW-0472">Membrane</keyword>
<evidence type="ECO:0000313" key="12">
    <source>
        <dbReference type="RefSeq" id="XP_011301210.1"/>
    </source>
</evidence>
<dbReference type="GO" id="GO:0004984">
    <property type="term" value="F:olfactory receptor activity"/>
    <property type="evidence" value="ECO:0007669"/>
    <property type="project" value="InterPro"/>
</dbReference>
<dbReference type="Proteomes" id="UP000694866">
    <property type="component" value="Unplaced"/>
</dbReference>
<evidence type="ECO:0000256" key="9">
    <source>
        <dbReference type="ARBA" id="ARBA00023224"/>
    </source>
</evidence>
<feature type="transmembrane region" description="Helical" evidence="10">
    <location>
        <begin position="69"/>
        <end position="89"/>
    </location>
</feature>
<dbReference type="OrthoDB" id="6617147at2759"/>
<evidence type="ECO:0000256" key="4">
    <source>
        <dbReference type="ARBA" id="ARBA00022692"/>
    </source>
</evidence>
<evidence type="ECO:0000313" key="11">
    <source>
        <dbReference type="Proteomes" id="UP000694866"/>
    </source>
</evidence>
<keyword evidence="2" id="KW-1003">Cell membrane</keyword>
<dbReference type="GO" id="GO:0005549">
    <property type="term" value="F:odorant binding"/>
    <property type="evidence" value="ECO:0007669"/>
    <property type="project" value="InterPro"/>
</dbReference>
<sequence length="402" mass="45531">MFKLMESTPGFKYACGWNKFNFDLLGIWPQQNVNRIKKYRALINAGSILFILTLPRLAALSLFWGEIDAMIQCFSTHMPFAIGIMKFTILHFQREVLARFLQAMEVDWSLVKSEKYFESMIKMARIGRIISIISGSMAHTANTFGFVVQKWYNLESYYIQDPDPRLTMNLFWLVYIPIDTSNTANYICLLSLQFYASCIGCVIYCCFDSFVVMLVLHLCGQLQCVEISVAEIGTHGSTNSCFRTDLRRIVQRHESIMRLAGDLEDSFSLVLLLSLIGCTLTFCFEGYALIRLLDRGQLGFFQLGFSMTVASGAFLHLFFCCWAGDFLSEQSMAVGKAIHCSKWYNLSDTEARTLMMMGFKAFVPLELTAGKFAALSLNLFVNVVKTSMSYLSVLLACQGSKV</sequence>
<feature type="transmembrane region" description="Helical" evidence="10">
    <location>
        <begin position="300"/>
        <end position="322"/>
    </location>
</feature>
<name>A0A9R1T1U0_9HYME</name>
<comment type="subcellular location">
    <subcellularLocation>
        <location evidence="1 10">Cell membrane</location>
        <topology evidence="1 10">Multi-pass membrane protein</topology>
    </subcellularLocation>
</comment>
<evidence type="ECO:0000256" key="6">
    <source>
        <dbReference type="ARBA" id="ARBA00022989"/>
    </source>
</evidence>
<evidence type="ECO:0000256" key="5">
    <source>
        <dbReference type="ARBA" id="ARBA00022725"/>
    </source>
</evidence>
<reference evidence="12" key="1">
    <citation type="submission" date="2025-08" db="UniProtKB">
        <authorList>
            <consortium name="RefSeq"/>
        </authorList>
    </citation>
    <scope>IDENTIFICATION</scope>
    <source>
        <strain evidence="12">USDA-PBARC FA_bdor</strain>
        <tissue evidence="12">Whole organism</tissue>
    </source>
</reference>
<dbReference type="RefSeq" id="XP_011301210.1">
    <property type="nucleotide sequence ID" value="XM_011302908.1"/>
</dbReference>
<dbReference type="Pfam" id="PF02949">
    <property type="entry name" value="7tm_6"/>
    <property type="match status" value="1"/>
</dbReference>
<evidence type="ECO:0000256" key="3">
    <source>
        <dbReference type="ARBA" id="ARBA00022606"/>
    </source>
</evidence>
<dbReference type="AlphaFoldDB" id="A0A9R1T1U0"/>
<keyword evidence="4 10" id="KW-0812">Transmembrane</keyword>
<protein>
    <recommendedName>
        <fullName evidence="10">Odorant receptor</fullName>
    </recommendedName>
</protein>
<dbReference type="GO" id="GO:0007165">
    <property type="term" value="P:signal transduction"/>
    <property type="evidence" value="ECO:0007669"/>
    <property type="project" value="UniProtKB-KW"/>
</dbReference>
<keyword evidence="3 10" id="KW-0716">Sensory transduction</keyword>
<keyword evidence="8 10" id="KW-0675">Receptor</keyword>
<feature type="transmembrane region" description="Helical" evidence="10">
    <location>
        <begin position="267"/>
        <end position="288"/>
    </location>
</feature>
<dbReference type="InterPro" id="IPR004117">
    <property type="entry name" value="7tm6_olfct_rcpt"/>
</dbReference>
<keyword evidence="11" id="KW-1185">Reference proteome</keyword>
<evidence type="ECO:0000256" key="7">
    <source>
        <dbReference type="ARBA" id="ARBA00023136"/>
    </source>
</evidence>